<reference evidence="6" key="1">
    <citation type="journal article" date="2019" name="Int. J. Syst. Evol. Microbiol.">
        <title>The Global Catalogue of Microorganisms (GCM) 10K type strain sequencing project: providing services to taxonomists for standard genome sequencing and annotation.</title>
        <authorList>
            <consortium name="The Broad Institute Genomics Platform"/>
            <consortium name="The Broad Institute Genome Sequencing Center for Infectious Disease"/>
            <person name="Wu L."/>
            <person name="Ma J."/>
        </authorList>
    </citation>
    <scope>NUCLEOTIDE SEQUENCE [LARGE SCALE GENOMIC DNA]</scope>
    <source>
        <strain evidence="6">JCM 16082</strain>
    </source>
</reference>
<evidence type="ECO:0000256" key="1">
    <source>
        <dbReference type="ARBA" id="ARBA00023015"/>
    </source>
</evidence>
<dbReference type="InterPro" id="IPR025997">
    <property type="entry name" value="SBP_2_dom"/>
</dbReference>
<dbReference type="PROSITE" id="PS50932">
    <property type="entry name" value="HTH_LACI_2"/>
    <property type="match status" value="1"/>
</dbReference>
<evidence type="ECO:0000313" key="5">
    <source>
        <dbReference type="EMBL" id="GAA0873275.1"/>
    </source>
</evidence>
<dbReference type="RefSeq" id="WP_343768072.1">
    <property type="nucleotide sequence ID" value="NZ_BAAAFG010000016.1"/>
</dbReference>
<dbReference type="InterPro" id="IPR000843">
    <property type="entry name" value="HTH_LacI"/>
</dbReference>
<dbReference type="InterPro" id="IPR028082">
    <property type="entry name" value="Peripla_BP_I"/>
</dbReference>
<comment type="caution">
    <text evidence="5">The sequence shown here is derived from an EMBL/GenBank/DDBJ whole genome shotgun (WGS) entry which is preliminary data.</text>
</comment>
<dbReference type="PANTHER" id="PTHR30146:SF109">
    <property type="entry name" value="HTH-TYPE TRANSCRIPTIONAL REGULATOR GALS"/>
    <property type="match status" value="1"/>
</dbReference>
<keyword evidence="3" id="KW-0804">Transcription</keyword>
<sequence>MPKPTMTLKQLAGILNVSVSTISKALNDSPEISDATRARVKEVAHFYNYQPNRIAQNLKSGKTNIIALIIPSLQNFFFNDVLNGIEEALRETQYHLMINLTNESSAKEAQLVETLSHGLVDGLIIAMAEETQKQQAFDHFSPSKPIVFFDRIEENLNDFVNIKTNDAIAVENAVEYLMDKGRSTFALISTIHNLNVGKERKAGFVKAHNTHEKAIAHDLILESTKENVSAQTLALLKENKVDGIIALDEESSIAAVQACKTLGIERNRDIDVIGYASQKLAENMTPQLSTIDQHGDRIGKESVQILLDILQLKDYDLTHIKSELVIR</sequence>
<accession>A0ABP3XV33</accession>
<dbReference type="Gene3D" id="3.40.50.2300">
    <property type="match status" value="2"/>
</dbReference>
<dbReference type="Pfam" id="PF13407">
    <property type="entry name" value="Peripla_BP_4"/>
    <property type="match status" value="1"/>
</dbReference>
<feature type="domain" description="HTH lacI-type" evidence="4">
    <location>
        <begin position="6"/>
        <end position="60"/>
    </location>
</feature>
<name>A0ABP3XV33_9FLAO</name>
<dbReference type="EMBL" id="BAAAFG010000016">
    <property type="protein sequence ID" value="GAA0873275.1"/>
    <property type="molecule type" value="Genomic_DNA"/>
</dbReference>
<dbReference type="Proteomes" id="UP001500507">
    <property type="component" value="Unassembled WGS sequence"/>
</dbReference>
<organism evidence="5 6">
    <name type="scientific">Gangjinia marincola</name>
    <dbReference type="NCBI Taxonomy" id="578463"/>
    <lineage>
        <taxon>Bacteria</taxon>
        <taxon>Pseudomonadati</taxon>
        <taxon>Bacteroidota</taxon>
        <taxon>Flavobacteriia</taxon>
        <taxon>Flavobacteriales</taxon>
        <taxon>Flavobacteriaceae</taxon>
        <taxon>Gangjinia</taxon>
    </lineage>
</organism>
<dbReference type="CDD" id="cd06267">
    <property type="entry name" value="PBP1_LacI_sugar_binding-like"/>
    <property type="match status" value="1"/>
</dbReference>
<proteinExistence type="predicted"/>
<keyword evidence="6" id="KW-1185">Reference proteome</keyword>
<dbReference type="Gene3D" id="1.10.260.40">
    <property type="entry name" value="lambda repressor-like DNA-binding domains"/>
    <property type="match status" value="1"/>
</dbReference>
<dbReference type="PANTHER" id="PTHR30146">
    <property type="entry name" value="LACI-RELATED TRANSCRIPTIONAL REPRESSOR"/>
    <property type="match status" value="1"/>
</dbReference>
<evidence type="ECO:0000256" key="2">
    <source>
        <dbReference type="ARBA" id="ARBA00023125"/>
    </source>
</evidence>
<evidence type="ECO:0000259" key="4">
    <source>
        <dbReference type="PROSITE" id="PS50932"/>
    </source>
</evidence>
<dbReference type="CDD" id="cd01392">
    <property type="entry name" value="HTH_LacI"/>
    <property type="match status" value="1"/>
</dbReference>
<dbReference type="SUPFAM" id="SSF47413">
    <property type="entry name" value="lambda repressor-like DNA-binding domains"/>
    <property type="match status" value="1"/>
</dbReference>
<keyword evidence="1" id="KW-0805">Transcription regulation</keyword>
<evidence type="ECO:0000313" key="6">
    <source>
        <dbReference type="Proteomes" id="UP001500507"/>
    </source>
</evidence>
<gene>
    <name evidence="5" type="ORF">GCM10009117_24220</name>
</gene>
<dbReference type="InterPro" id="IPR010982">
    <property type="entry name" value="Lambda_DNA-bd_dom_sf"/>
</dbReference>
<evidence type="ECO:0000256" key="3">
    <source>
        <dbReference type="ARBA" id="ARBA00023163"/>
    </source>
</evidence>
<dbReference type="SMART" id="SM00354">
    <property type="entry name" value="HTH_LACI"/>
    <property type="match status" value="1"/>
</dbReference>
<protein>
    <submittedName>
        <fullName evidence="5">LacI family DNA-binding transcriptional regulator</fullName>
    </submittedName>
</protein>
<keyword evidence="2 5" id="KW-0238">DNA-binding</keyword>
<dbReference type="SUPFAM" id="SSF53822">
    <property type="entry name" value="Periplasmic binding protein-like I"/>
    <property type="match status" value="1"/>
</dbReference>
<dbReference type="GO" id="GO:0003677">
    <property type="term" value="F:DNA binding"/>
    <property type="evidence" value="ECO:0007669"/>
    <property type="project" value="UniProtKB-KW"/>
</dbReference>
<dbReference type="Pfam" id="PF00356">
    <property type="entry name" value="LacI"/>
    <property type="match status" value="1"/>
</dbReference>